<dbReference type="AlphaFoldDB" id="A0A1L6FAN1"/>
<protein>
    <submittedName>
        <fullName evidence="1">Uncharacterized protein</fullName>
    </submittedName>
</protein>
<sequence length="50" mass="5157">MACTLDGDHPPGACRPALSGACPAERGVEDLALYGASFDHPGWEALPVPH</sequence>
<name>A0A1L6FAN1_9RHOO</name>
<reference evidence="1 2" key="1">
    <citation type="submission" date="2016-12" db="EMBL/GenBank/DDBJ databases">
        <title>Complete genome sequence of Thauera chlorobenzoica, a Betaproteobacterium degrading haloaromatics anaerobically to CO2 and halides.</title>
        <authorList>
            <person name="Goris T."/>
            <person name="Mergelsberg M."/>
            <person name="Boll M."/>
        </authorList>
    </citation>
    <scope>NUCLEOTIDE SEQUENCE [LARGE SCALE GENOMIC DNA]</scope>
    <source>
        <strain evidence="1 2">3CB1</strain>
    </source>
</reference>
<accession>A0A1L6FAN1</accession>
<evidence type="ECO:0000313" key="2">
    <source>
        <dbReference type="Proteomes" id="UP000185739"/>
    </source>
</evidence>
<evidence type="ECO:0000313" key="1">
    <source>
        <dbReference type="EMBL" id="APR03972.1"/>
    </source>
</evidence>
<proteinExistence type="predicted"/>
<organism evidence="1 2">
    <name type="scientific">Thauera chlorobenzoica</name>
    <dbReference type="NCBI Taxonomy" id="96773"/>
    <lineage>
        <taxon>Bacteria</taxon>
        <taxon>Pseudomonadati</taxon>
        <taxon>Pseudomonadota</taxon>
        <taxon>Betaproteobacteria</taxon>
        <taxon>Rhodocyclales</taxon>
        <taxon>Zoogloeaceae</taxon>
        <taxon>Thauera</taxon>
    </lineage>
</organism>
<gene>
    <name evidence="1" type="ORF">Tchl_1113</name>
</gene>
<dbReference type="STRING" id="96773.Tchl_1113"/>
<dbReference type="EMBL" id="CP018839">
    <property type="protein sequence ID" value="APR03972.1"/>
    <property type="molecule type" value="Genomic_DNA"/>
</dbReference>
<keyword evidence="2" id="KW-1185">Reference proteome</keyword>
<dbReference type="KEGG" id="tcl:Tchl_1113"/>
<dbReference type="Proteomes" id="UP000185739">
    <property type="component" value="Chromosome"/>
</dbReference>